<accession>A0A7V4U5Q1</accession>
<dbReference type="GO" id="GO:0022625">
    <property type="term" value="C:cytosolic large ribosomal subunit"/>
    <property type="evidence" value="ECO:0007669"/>
    <property type="project" value="TreeGrafter"/>
</dbReference>
<dbReference type="GO" id="GO:0019843">
    <property type="term" value="F:rRNA binding"/>
    <property type="evidence" value="ECO:0007669"/>
    <property type="project" value="UniProtKB-UniRule"/>
</dbReference>
<dbReference type="EMBL" id="DRQG01000155">
    <property type="protein sequence ID" value="HGY57369.1"/>
    <property type="molecule type" value="Genomic_DNA"/>
</dbReference>
<dbReference type="PROSITE" id="PS00475">
    <property type="entry name" value="RIBOSOMAL_L15"/>
    <property type="match status" value="1"/>
</dbReference>
<gene>
    <name evidence="6" type="primary">rplO</name>
    <name evidence="10" type="ORF">ENK44_16795</name>
</gene>
<dbReference type="GO" id="GO:0006412">
    <property type="term" value="P:translation"/>
    <property type="evidence" value="ECO:0007669"/>
    <property type="project" value="UniProtKB-UniRule"/>
</dbReference>
<dbReference type="InterPro" id="IPR001196">
    <property type="entry name" value="Ribosomal_uL15_CS"/>
</dbReference>
<dbReference type="Proteomes" id="UP000885779">
    <property type="component" value="Unassembled WGS sequence"/>
</dbReference>
<evidence type="ECO:0000256" key="3">
    <source>
        <dbReference type="ARBA" id="ARBA00022884"/>
    </source>
</evidence>
<evidence type="ECO:0000256" key="1">
    <source>
        <dbReference type="ARBA" id="ARBA00007320"/>
    </source>
</evidence>
<dbReference type="FunFam" id="3.100.10.10:FF:000005">
    <property type="entry name" value="50S ribosomal protein L15"/>
    <property type="match status" value="1"/>
</dbReference>
<dbReference type="InterPro" id="IPR021131">
    <property type="entry name" value="Ribosomal_uL15/eL18"/>
</dbReference>
<name>A0A7V4U5Q1_CALAY</name>
<dbReference type="InterPro" id="IPR036227">
    <property type="entry name" value="Ribosomal_uL15/eL18_sf"/>
</dbReference>
<dbReference type="SUPFAM" id="SSF52080">
    <property type="entry name" value="Ribosomal proteins L15p and L18e"/>
    <property type="match status" value="1"/>
</dbReference>
<feature type="region of interest" description="Disordered" evidence="8">
    <location>
        <begin position="1"/>
        <end position="51"/>
    </location>
</feature>
<dbReference type="Gene3D" id="3.100.10.10">
    <property type="match status" value="1"/>
</dbReference>
<reference evidence="10" key="1">
    <citation type="journal article" date="2020" name="mSystems">
        <title>Genome- and Community-Level Interaction Insights into Carbon Utilization and Element Cycling Functions of Hydrothermarchaeota in Hydrothermal Sediment.</title>
        <authorList>
            <person name="Zhou Z."/>
            <person name="Liu Y."/>
            <person name="Xu W."/>
            <person name="Pan J."/>
            <person name="Luo Z.H."/>
            <person name="Li M."/>
        </authorList>
    </citation>
    <scope>NUCLEOTIDE SEQUENCE [LARGE SCALE GENOMIC DNA]</scope>
    <source>
        <strain evidence="10">HyVt-577</strain>
    </source>
</reference>
<protein>
    <recommendedName>
        <fullName evidence="6">Large ribosomal subunit protein uL15</fullName>
    </recommendedName>
</protein>
<evidence type="ECO:0000256" key="8">
    <source>
        <dbReference type="SAM" id="MobiDB-lite"/>
    </source>
</evidence>
<comment type="function">
    <text evidence="6">Binds to the 23S rRNA.</text>
</comment>
<evidence type="ECO:0000256" key="7">
    <source>
        <dbReference type="RuleBase" id="RU003888"/>
    </source>
</evidence>
<dbReference type="NCBIfam" id="TIGR01071">
    <property type="entry name" value="rplO_bact"/>
    <property type="match status" value="1"/>
</dbReference>
<evidence type="ECO:0000256" key="2">
    <source>
        <dbReference type="ARBA" id="ARBA00022730"/>
    </source>
</evidence>
<feature type="domain" description="Large ribosomal subunit protein uL15/eL18" evidence="9">
    <location>
        <begin position="76"/>
        <end position="144"/>
    </location>
</feature>
<organism evidence="10">
    <name type="scientific">Caldithrix abyssi</name>
    <dbReference type="NCBI Taxonomy" id="187145"/>
    <lineage>
        <taxon>Bacteria</taxon>
        <taxon>Pseudomonadati</taxon>
        <taxon>Calditrichota</taxon>
        <taxon>Calditrichia</taxon>
        <taxon>Calditrichales</taxon>
        <taxon>Calditrichaceae</taxon>
        <taxon>Caldithrix</taxon>
    </lineage>
</organism>
<comment type="subunit">
    <text evidence="6">Part of the 50S ribosomal subunit.</text>
</comment>
<keyword evidence="2 6" id="KW-0699">rRNA-binding</keyword>
<dbReference type="InterPro" id="IPR005749">
    <property type="entry name" value="Ribosomal_uL15_bac-type"/>
</dbReference>
<dbReference type="PANTHER" id="PTHR12934:SF11">
    <property type="entry name" value="LARGE RIBOSOMAL SUBUNIT PROTEIN UL15M"/>
    <property type="match status" value="1"/>
</dbReference>
<feature type="compositionally biased region" description="Basic residues" evidence="8">
    <location>
        <begin position="33"/>
        <end position="47"/>
    </location>
</feature>
<keyword evidence="3 6" id="KW-0694">RNA-binding</keyword>
<keyword evidence="5 6" id="KW-0687">Ribonucleoprotein</keyword>
<evidence type="ECO:0000256" key="5">
    <source>
        <dbReference type="ARBA" id="ARBA00023274"/>
    </source>
</evidence>
<proteinExistence type="inferred from homology"/>
<dbReference type="PANTHER" id="PTHR12934">
    <property type="entry name" value="50S RIBOSOMAL PROTEIN L15"/>
    <property type="match status" value="1"/>
</dbReference>
<evidence type="ECO:0000256" key="4">
    <source>
        <dbReference type="ARBA" id="ARBA00022980"/>
    </source>
</evidence>
<dbReference type="GO" id="GO:0003735">
    <property type="term" value="F:structural constituent of ribosome"/>
    <property type="evidence" value="ECO:0007669"/>
    <property type="project" value="InterPro"/>
</dbReference>
<keyword evidence="4 6" id="KW-0689">Ribosomal protein</keyword>
<dbReference type="HAMAP" id="MF_01341">
    <property type="entry name" value="Ribosomal_uL15"/>
    <property type="match status" value="1"/>
</dbReference>
<dbReference type="AlphaFoldDB" id="A0A7V4U5Q1"/>
<evidence type="ECO:0000256" key="6">
    <source>
        <dbReference type="HAMAP-Rule" id="MF_01341"/>
    </source>
</evidence>
<feature type="compositionally biased region" description="Gly residues" evidence="8">
    <location>
        <begin position="23"/>
        <end position="32"/>
    </location>
</feature>
<sequence>MELGKLSPNKGTTKDTKRRGRGEGSGLGVTAGRGHKGYGSRGGSKKRAWFEGGQMPIQRRLPKFGFTNIRKVVSQVVNVEVLNAFDEGTEVTPELLYEKRLVRKNSVPVKILGNGELEKKLTVKVHAISESARKKIEKAGGSIEIL</sequence>
<comment type="caution">
    <text evidence="10">The sequence shown here is derived from an EMBL/GenBank/DDBJ whole genome shotgun (WGS) entry which is preliminary data.</text>
</comment>
<comment type="similarity">
    <text evidence="1 6 7">Belongs to the universal ribosomal protein uL15 family.</text>
</comment>
<dbReference type="Pfam" id="PF00828">
    <property type="entry name" value="Ribosomal_L27A"/>
    <property type="match status" value="1"/>
</dbReference>
<evidence type="ECO:0000259" key="9">
    <source>
        <dbReference type="Pfam" id="PF00828"/>
    </source>
</evidence>
<evidence type="ECO:0000313" key="10">
    <source>
        <dbReference type="EMBL" id="HGY57369.1"/>
    </source>
</evidence>
<dbReference type="InterPro" id="IPR030878">
    <property type="entry name" value="Ribosomal_uL15"/>
</dbReference>